<name>A0A5D8QA48_9THEO</name>
<dbReference type="InterPro" id="IPR006398">
    <property type="entry name" value="Tartro_sem_red"/>
</dbReference>
<dbReference type="GO" id="GO:0050661">
    <property type="term" value="F:NADP binding"/>
    <property type="evidence" value="ECO:0007669"/>
    <property type="project" value="InterPro"/>
</dbReference>
<evidence type="ECO:0000259" key="5">
    <source>
        <dbReference type="Pfam" id="PF03446"/>
    </source>
</evidence>
<dbReference type="SUPFAM" id="SSF48179">
    <property type="entry name" value="6-phosphogluconate dehydrogenase C-terminal domain-like"/>
    <property type="match status" value="1"/>
</dbReference>
<keyword evidence="2 7" id="KW-0560">Oxidoreductase</keyword>
<dbReference type="InterPro" id="IPR006115">
    <property type="entry name" value="6PGDH_NADP-bd"/>
</dbReference>
<evidence type="ECO:0000313" key="7">
    <source>
        <dbReference type="EMBL" id="TZE81470.1"/>
    </source>
</evidence>
<dbReference type="AlphaFoldDB" id="A0A5D8QA48"/>
<gene>
    <name evidence="7" type="ORF">FWJ32_08995</name>
</gene>
<dbReference type="PANTHER" id="PTHR43060:SF3">
    <property type="entry name" value="2-HYDROXY-3-OXOPROPIONATE REDUCTASE"/>
    <property type="match status" value="1"/>
</dbReference>
<dbReference type="SUPFAM" id="SSF51735">
    <property type="entry name" value="NAD(P)-binding Rossmann-fold domains"/>
    <property type="match status" value="1"/>
</dbReference>
<reference evidence="7 8" key="1">
    <citation type="submission" date="2019-08" db="EMBL/GenBank/DDBJ databases">
        <title>Calorimonas adulescens gen. nov., sp. nov., an anaerobic thermophilic bacterium from Sakhalin hot spring.</title>
        <authorList>
            <person name="Khomyakova M.A."/>
            <person name="Merkel A.Y."/>
            <person name="Novikov A."/>
            <person name="Bonch-Osmolovskaya E.A."/>
            <person name="Slobodkin A.I."/>
        </authorList>
    </citation>
    <scope>NUCLEOTIDE SEQUENCE [LARGE SCALE GENOMIC DNA]</scope>
    <source>
        <strain evidence="7 8">A05MB</strain>
    </source>
</reference>
<dbReference type="InterPro" id="IPR029154">
    <property type="entry name" value="HIBADH-like_NADP-bd"/>
</dbReference>
<evidence type="ECO:0000256" key="4">
    <source>
        <dbReference type="PIRSR" id="PIRSR000103-1"/>
    </source>
</evidence>
<dbReference type="Gene3D" id="1.10.1040.10">
    <property type="entry name" value="N-(1-d-carboxylethyl)-l-norvaline Dehydrogenase, domain 2"/>
    <property type="match status" value="1"/>
</dbReference>
<feature type="domain" description="3-hydroxyisobutyrate dehydrogenase-like NAD-binding" evidence="6">
    <location>
        <begin position="165"/>
        <end position="285"/>
    </location>
</feature>
<dbReference type="GO" id="GO:0016054">
    <property type="term" value="P:organic acid catabolic process"/>
    <property type="evidence" value="ECO:0007669"/>
    <property type="project" value="UniProtKB-ARBA"/>
</dbReference>
<dbReference type="PIRSF" id="PIRSF000103">
    <property type="entry name" value="HIBADH"/>
    <property type="match status" value="1"/>
</dbReference>
<dbReference type="Proteomes" id="UP000322976">
    <property type="component" value="Unassembled WGS sequence"/>
</dbReference>
<dbReference type="EC" id="1.1.1.60" evidence="7"/>
<protein>
    <submittedName>
        <fullName evidence="7">2-hydroxy-3-oxopropionate reductase</fullName>
        <ecNumber evidence="7">1.1.1.60</ecNumber>
    </submittedName>
</protein>
<organism evidence="7 8">
    <name type="scientific">Calorimonas adulescens</name>
    <dbReference type="NCBI Taxonomy" id="2606906"/>
    <lineage>
        <taxon>Bacteria</taxon>
        <taxon>Bacillati</taxon>
        <taxon>Bacillota</taxon>
        <taxon>Clostridia</taxon>
        <taxon>Thermoanaerobacterales</taxon>
        <taxon>Thermoanaerobacteraceae</taxon>
        <taxon>Calorimonas</taxon>
    </lineage>
</organism>
<dbReference type="GO" id="GO:0008679">
    <property type="term" value="F:2-hydroxy-3-oxopropionate reductase activity"/>
    <property type="evidence" value="ECO:0007669"/>
    <property type="project" value="UniProtKB-EC"/>
</dbReference>
<dbReference type="InterPro" id="IPR008927">
    <property type="entry name" value="6-PGluconate_DH-like_C_sf"/>
</dbReference>
<feature type="domain" description="6-phosphogluconate dehydrogenase NADP-binding" evidence="5">
    <location>
        <begin position="2"/>
        <end position="162"/>
    </location>
</feature>
<dbReference type="Pfam" id="PF03446">
    <property type="entry name" value="NAD_binding_2"/>
    <property type="match status" value="1"/>
</dbReference>
<comment type="similarity">
    <text evidence="1">Belongs to the HIBADH-related family.</text>
</comment>
<dbReference type="InterPro" id="IPR002204">
    <property type="entry name" value="3-OH-isobutyrate_DH-rel_CS"/>
</dbReference>
<dbReference type="EMBL" id="VTPS01000013">
    <property type="protein sequence ID" value="TZE81470.1"/>
    <property type="molecule type" value="Genomic_DNA"/>
</dbReference>
<keyword evidence="8" id="KW-1185">Reference proteome</keyword>
<dbReference type="NCBIfam" id="TIGR01505">
    <property type="entry name" value="tartro_sem_red"/>
    <property type="match status" value="1"/>
</dbReference>
<dbReference type="InterPro" id="IPR013328">
    <property type="entry name" value="6PGD_dom2"/>
</dbReference>
<dbReference type="InterPro" id="IPR015815">
    <property type="entry name" value="HIBADH-related"/>
</dbReference>
<evidence type="ECO:0000259" key="6">
    <source>
        <dbReference type="Pfam" id="PF14833"/>
    </source>
</evidence>
<keyword evidence="3" id="KW-0520">NAD</keyword>
<dbReference type="RefSeq" id="WP_149545623.1">
    <property type="nucleotide sequence ID" value="NZ_VTPS01000013.1"/>
</dbReference>
<dbReference type="InterPro" id="IPR036291">
    <property type="entry name" value="NAD(P)-bd_dom_sf"/>
</dbReference>
<evidence type="ECO:0000313" key="8">
    <source>
        <dbReference type="Proteomes" id="UP000322976"/>
    </source>
</evidence>
<sequence>MKVGFIGLGIMGRPMAKNLIKAGYSLVVMGHRNRTPVEELVSLGAEEAKTPGDVGKLSDLVITMLPDSPEVREVVLGEDGLINGMRPGSILIDMSSISPAASKEISNELAKKGIRMMDAPVSGGEQGAIDGTLAIMVGGSESDFEECLPVLRAVGKSIVRVGDIGSGNTAKLVNQIIVAGNIAVMSEAFAMGVKAGADPERIYEAIKGGLAGSRVLDAKLPAILKRNFTPGFKLKLHIKDLKNALDEAHDIAAFLPITSMVMEMMQNLKADGKDEMDHAALVQFYEKIVGSEVKNN</sequence>
<dbReference type="Pfam" id="PF14833">
    <property type="entry name" value="NAD_binding_11"/>
    <property type="match status" value="1"/>
</dbReference>
<evidence type="ECO:0000256" key="3">
    <source>
        <dbReference type="ARBA" id="ARBA00023027"/>
    </source>
</evidence>
<proteinExistence type="inferred from homology"/>
<dbReference type="PROSITE" id="PS00895">
    <property type="entry name" value="3_HYDROXYISOBUT_DH"/>
    <property type="match status" value="1"/>
</dbReference>
<dbReference type="PANTHER" id="PTHR43060">
    <property type="entry name" value="3-HYDROXYISOBUTYRATE DEHYDROGENASE-LIKE 1, MITOCHONDRIAL-RELATED"/>
    <property type="match status" value="1"/>
</dbReference>
<accession>A0A5D8QA48</accession>
<comment type="caution">
    <text evidence="7">The sequence shown here is derived from an EMBL/GenBank/DDBJ whole genome shotgun (WGS) entry which is preliminary data.</text>
</comment>
<dbReference type="GO" id="GO:0046487">
    <property type="term" value="P:glyoxylate metabolic process"/>
    <property type="evidence" value="ECO:0007669"/>
    <property type="project" value="InterPro"/>
</dbReference>
<dbReference type="GO" id="GO:0051287">
    <property type="term" value="F:NAD binding"/>
    <property type="evidence" value="ECO:0007669"/>
    <property type="project" value="InterPro"/>
</dbReference>
<feature type="active site" evidence="4">
    <location>
        <position position="171"/>
    </location>
</feature>
<dbReference type="Gene3D" id="3.40.50.720">
    <property type="entry name" value="NAD(P)-binding Rossmann-like Domain"/>
    <property type="match status" value="1"/>
</dbReference>
<dbReference type="NCBIfam" id="NF008592">
    <property type="entry name" value="PRK11559.1"/>
    <property type="match status" value="1"/>
</dbReference>
<evidence type="ECO:0000256" key="2">
    <source>
        <dbReference type="ARBA" id="ARBA00023002"/>
    </source>
</evidence>
<evidence type="ECO:0000256" key="1">
    <source>
        <dbReference type="ARBA" id="ARBA00009080"/>
    </source>
</evidence>